<evidence type="ECO:0000256" key="1">
    <source>
        <dbReference type="ARBA" id="ARBA00004429"/>
    </source>
</evidence>
<dbReference type="NCBIfam" id="TIGR01007">
    <property type="entry name" value="eps_fam"/>
    <property type="match status" value="1"/>
</dbReference>
<dbReference type="SUPFAM" id="SSF52540">
    <property type="entry name" value="P-loop containing nucleoside triphosphate hydrolases"/>
    <property type="match status" value="1"/>
</dbReference>
<dbReference type="Pfam" id="PF02706">
    <property type="entry name" value="Wzz"/>
    <property type="match status" value="1"/>
</dbReference>
<comment type="similarity">
    <text evidence="3">Belongs to the CpsD/CapB family.</text>
</comment>
<evidence type="ECO:0000313" key="23">
    <source>
        <dbReference type="Proteomes" id="UP001054846"/>
    </source>
</evidence>
<evidence type="ECO:0000256" key="2">
    <source>
        <dbReference type="ARBA" id="ARBA00006683"/>
    </source>
</evidence>
<evidence type="ECO:0000256" key="14">
    <source>
        <dbReference type="ARBA" id="ARBA00023136"/>
    </source>
</evidence>
<keyword evidence="9 19" id="KW-0812">Transmembrane</keyword>
<keyword evidence="12" id="KW-0067">ATP-binding</keyword>
<evidence type="ECO:0000256" key="18">
    <source>
        <dbReference type="SAM" id="MobiDB-lite"/>
    </source>
</evidence>
<keyword evidence="8 22" id="KW-0808">Transferase</keyword>
<dbReference type="InterPro" id="IPR027417">
    <property type="entry name" value="P-loop_NTPase"/>
</dbReference>
<evidence type="ECO:0000259" key="21">
    <source>
        <dbReference type="Pfam" id="PF13614"/>
    </source>
</evidence>
<dbReference type="Pfam" id="PF13614">
    <property type="entry name" value="AAA_31"/>
    <property type="match status" value="1"/>
</dbReference>
<evidence type="ECO:0000256" key="15">
    <source>
        <dbReference type="ARBA" id="ARBA00023137"/>
    </source>
</evidence>
<feature type="transmembrane region" description="Helical" evidence="19">
    <location>
        <begin position="39"/>
        <end position="58"/>
    </location>
</feature>
<evidence type="ECO:0000256" key="17">
    <source>
        <dbReference type="SAM" id="Coils"/>
    </source>
</evidence>
<keyword evidence="17" id="KW-0175">Coiled coil</keyword>
<evidence type="ECO:0000256" key="6">
    <source>
        <dbReference type="ARBA" id="ARBA00022475"/>
    </source>
</evidence>
<comment type="subcellular location">
    <subcellularLocation>
        <location evidence="1">Cell inner membrane</location>
        <topology evidence="1">Multi-pass membrane protein</topology>
    </subcellularLocation>
</comment>
<keyword evidence="23" id="KW-1185">Reference proteome</keyword>
<evidence type="ECO:0000256" key="16">
    <source>
        <dbReference type="ARBA" id="ARBA00051245"/>
    </source>
</evidence>
<dbReference type="EC" id="2.7.10.2" evidence="5"/>
<comment type="catalytic activity">
    <reaction evidence="16">
        <text>L-tyrosyl-[protein] + ATP = O-phospho-L-tyrosyl-[protein] + ADP + H(+)</text>
        <dbReference type="Rhea" id="RHEA:10596"/>
        <dbReference type="Rhea" id="RHEA-COMP:10136"/>
        <dbReference type="Rhea" id="RHEA-COMP:20101"/>
        <dbReference type="ChEBI" id="CHEBI:15378"/>
        <dbReference type="ChEBI" id="CHEBI:30616"/>
        <dbReference type="ChEBI" id="CHEBI:46858"/>
        <dbReference type="ChEBI" id="CHEBI:61978"/>
        <dbReference type="ChEBI" id="CHEBI:456216"/>
        <dbReference type="EC" id="2.7.10.2"/>
    </reaction>
</comment>
<feature type="region of interest" description="Disordered" evidence="18">
    <location>
        <begin position="329"/>
        <end position="355"/>
    </location>
</feature>
<name>A0ABY3PR09_9CYAN</name>
<dbReference type="CDD" id="cd05387">
    <property type="entry name" value="BY-kinase"/>
    <property type="match status" value="1"/>
</dbReference>
<evidence type="ECO:0000313" key="22">
    <source>
        <dbReference type="EMBL" id="UFP95973.1"/>
    </source>
</evidence>
<keyword evidence="15" id="KW-0829">Tyrosine-protein kinase</keyword>
<keyword evidence="7" id="KW-0997">Cell inner membrane</keyword>
<sequence length="787" mass="87024">MVNKATPSTSPSAFPDSGEYGRAAFDIQAYARILWRWRWPTLGVAVGTLALATAYTFLSKPVYQSEMLLLLEDKGSQTEVLEESVKQLGGGADFSTQISTQIQVLSSRPLVNKALLGLRGRYPELQEQDADDVIKRLNVSQITRTQVVTVAFKDNDPRLVEAMLNNLAQIYIDYSQEVQKSKVSGAISFIEAELPRVRRTVEESEEALRDFRRQNNILDPQEQGRELSRILSGLTEDTEKARVELQTARERYAGLTGRLGTSPGSALASATLSGDKLYQDLLKQLQETETQLAVESTRFRDDYPTVQALKDKRDKLQRQLTGQAEVLLGGGRQTGAPMSSLRDSLAGPAAAQGGGTDVNDRYGELQQTLTGELLQAENLYRVQSARVAGLESARSRLAERFQLVPNQAKRYQELNRNAVISSESLNRLLQRLQELKIQAAQEISPWRVIEPAMLPELDKPIWPKPLITIGIGGFLGLALGLLAATLLEAFDDRVKTIDRAKELLRLPLLAAIPYSQELDNTAAVQGTGDAPAKKGDRPRRRGDSSDAPYSRSPSKEAFRSLLTNLRFLSSDRKMNVFVISSSAPGEGKSTVSTNMARVAGELNRRVLIIDADLRRPTVAKRLELSNSRGLSSVLSGEMRWQDVVQSPAENVYAITSGPIPPNPVMLLDSKRMAELVAQWRTEFDLVVIDSPPLIGLTDTTLLTKYADGLLMVVGLETARRGGLKGAIERLAAAQIVPVGMVANALRQESEGQYYYYQYYYHYYGEPVPGKEGPAAVEKKGWLRRFQK</sequence>
<comment type="similarity">
    <text evidence="2">Belongs to the CpsC/CapA family.</text>
</comment>
<dbReference type="GO" id="GO:0004715">
    <property type="term" value="F:non-membrane spanning protein tyrosine kinase activity"/>
    <property type="evidence" value="ECO:0007669"/>
    <property type="project" value="UniProtKB-EC"/>
</dbReference>
<evidence type="ECO:0000256" key="13">
    <source>
        <dbReference type="ARBA" id="ARBA00022989"/>
    </source>
</evidence>
<evidence type="ECO:0000256" key="11">
    <source>
        <dbReference type="ARBA" id="ARBA00022777"/>
    </source>
</evidence>
<protein>
    <recommendedName>
        <fullName evidence="5">non-specific protein-tyrosine kinase</fullName>
        <ecNumber evidence="5">2.7.10.2</ecNumber>
    </recommendedName>
</protein>
<dbReference type="EMBL" id="CP063845">
    <property type="protein sequence ID" value="UFP95973.1"/>
    <property type="molecule type" value="Genomic_DNA"/>
</dbReference>
<reference evidence="22 23" key="1">
    <citation type="journal article" date="2021" name="Genome Biol. Evol.">
        <title>Complete Genome Sequencing of a Novel Gloeobacter Species from a Waterfall Cave in Mexico.</title>
        <authorList>
            <person name="Saw J.H."/>
            <person name="Cardona T."/>
            <person name="Montejano G."/>
        </authorList>
    </citation>
    <scope>NUCLEOTIDE SEQUENCE [LARGE SCALE GENOMIC DNA]</scope>
    <source>
        <strain evidence="22">MG652769</strain>
    </source>
</reference>
<dbReference type="Proteomes" id="UP001054846">
    <property type="component" value="Chromosome"/>
</dbReference>
<proteinExistence type="inferred from homology"/>
<dbReference type="PANTHER" id="PTHR32309">
    <property type="entry name" value="TYROSINE-PROTEIN KINASE"/>
    <property type="match status" value="1"/>
</dbReference>
<keyword evidence="13 19" id="KW-1133">Transmembrane helix</keyword>
<dbReference type="InterPro" id="IPR003856">
    <property type="entry name" value="LPS_length_determ_N"/>
</dbReference>
<evidence type="ECO:0000256" key="19">
    <source>
        <dbReference type="SAM" id="Phobius"/>
    </source>
</evidence>
<evidence type="ECO:0000259" key="20">
    <source>
        <dbReference type="Pfam" id="PF02706"/>
    </source>
</evidence>
<dbReference type="InterPro" id="IPR005702">
    <property type="entry name" value="Wzc-like_C"/>
</dbReference>
<dbReference type="InterPro" id="IPR025669">
    <property type="entry name" value="AAA_dom"/>
</dbReference>
<dbReference type="Gene3D" id="3.40.50.300">
    <property type="entry name" value="P-loop containing nucleotide triphosphate hydrolases"/>
    <property type="match status" value="1"/>
</dbReference>
<dbReference type="InterPro" id="IPR050445">
    <property type="entry name" value="Bact_polysacc_biosynth/exp"/>
</dbReference>
<gene>
    <name evidence="22" type="ORF">ISF26_07075</name>
</gene>
<organism evidence="22 23">
    <name type="scientific">Gloeobacter morelensis MG652769</name>
    <dbReference type="NCBI Taxonomy" id="2781736"/>
    <lineage>
        <taxon>Bacteria</taxon>
        <taxon>Bacillati</taxon>
        <taxon>Cyanobacteriota</taxon>
        <taxon>Cyanophyceae</taxon>
        <taxon>Gloeobacterales</taxon>
        <taxon>Gloeobacteraceae</taxon>
        <taxon>Gloeobacter</taxon>
        <taxon>Gloeobacter morelensis</taxon>
    </lineage>
</organism>
<feature type="region of interest" description="Disordered" evidence="18">
    <location>
        <begin position="522"/>
        <end position="555"/>
    </location>
</feature>
<dbReference type="RefSeq" id="WP_230843212.1">
    <property type="nucleotide sequence ID" value="NZ_CP063845.1"/>
</dbReference>
<keyword evidence="11" id="KW-0418">Kinase</keyword>
<feature type="coiled-coil region" evidence="17">
    <location>
        <begin position="278"/>
        <end position="326"/>
    </location>
</feature>
<dbReference type="PANTHER" id="PTHR32309:SF13">
    <property type="entry name" value="FERRIC ENTEROBACTIN TRANSPORT PROTEIN FEPE"/>
    <property type="match status" value="1"/>
</dbReference>
<keyword evidence="14 19" id="KW-0472">Membrane</keyword>
<evidence type="ECO:0000256" key="5">
    <source>
        <dbReference type="ARBA" id="ARBA00011903"/>
    </source>
</evidence>
<evidence type="ECO:0000256" key="9">
    <source>
        <dbReference type="ARBA" id="ARBA00022692"/>
    </source>
</evidence>
<evidence type="ECO:0000256" key="3">
    <source>
        <dbReference type="ARBA" id="ARBA00007316"/>
    </source>
</evidence>
<accession>A0ABY3PR09</accession>
<evidence type="ECO:0000256" key="12">
    <source>
        <dbReference type="ARBA" id="ARBA00022840"/>
    </source>
</evidence>
<evidence type="ECO:0000256" key="8">
    <source>
        <dbReference type="ARBA" id="ARBA00022679"/>
    </source>
</evidence>
<keyword evidence="6" id="KW-1003">Cell membrane</keyword>
<keyword evidence="10" id="KW-0547">Nucleotide-binding</keyword>
<comment type="similarity">
    <text evidence="4">Belongs to the etk/wzc family.</text>
</comment>
<evidence type="ECO:0000256" key="4">
    <source>
        <dbReference type="ARBA" id="ARBA00008883"/>
    </source>
</evidence>
<feature type="domain" description="Polysaccharide chain length determinant N-terminal" evidence="20">
    <location>
        <begin position="25"/>
        <end position="114"/>
    </location>
</feature>
<feature type="domain" description="AAA" evidence="21">
    <location>
        <begin position="576"/>
        <end position="728"/>
    </location>
</feature>
<evidence type="ECO:0000256" key="10">
    <source>
        <dbReference type="ARBA" id="ARBA00022741"/>
    </source>
</evidence>
<evidence type="ECO:0000256" key="7">
    <source>
        <dbReference type="ARBA" id="ARBA00022519"/>
    </source>
</evidence>
<feature type="coiled-coil region" evidence="17">
    <location>
        <begin position="194"/>
        <end position="251"/>
    </location>
</feature>